<evidence type="ECO:0000256" key="1">
    <source>
        <dbReference type="PROSITE-ProRule" id="PRU00339"/>
    </source>
</evidence>
<dbReference type="EMBL" id="RQEY01000010">
    <property type="protein sequence ID" value="TGK42278.1"/>
    <property type="molecule type" value="Genomic_DNA"/>
</dbReference>
<dbReference type="OrthoDB" id="330021at2"/>
<sequence length="208" mass="24413">MKVALLKSVFFRITVFSILIISPLFLLSEEDPIESEWIREGNILLESKQFEEASILANSILESDPSNSKAEFILTQAWIGIGREEKKKGNFKKAKEYLEKAYNKWPLNENIQKELRELEDTGKQFKKTTLQHQNNYIKESVTNKSTEDLILSINLLRLEIEKLKGELETERIEREKENINTTNIYWFYLLLGIQIVVLFGIFQKIRKI</sequence>
<dbReference type="Gene3D" id="1.25.40.10">
    <property type="entry name" value="Tetratricopeptide repeat domain"/>
    <property type="match status" value="1"/>
</dbReference>
<keyword evidence="3" id="KW-0812">Transmembrane</keyword>
<name>A0A4R9H8P1_9LEPT</name>
<dbReference type="PROSITE" id="PS50005">
    <property type="entry name" value="TPR"/>
    <property type="match status" value="1"/>
</dbReference>
<dbReference type="InterPro" id="IPR011990">
    <property type="entry name" value="TPR-like_helical_dom_sf"/>
</dbReference>
<dbReference type="SMART" id="SM00028">
    <property type="entry name" value="TPR"/>
    <property type="match status" value="2"/>
</dbReference>
<evidence type="ECO:0000256" key="3">
    <source>
        <dbReference type="SAM" id="Phobius"/>
    </source>
</evidence>
<protein>
    <submittedName>
        <fullName evidence="4">Uncharacterized protein</fullName>
    </submittedName>
</protein>
<evidence type="ECO:0000256" key="2">
    <source>
        <dbReference type="SAM" id="Coils"/>
    </source>
</evidence>
<comment type="caution">
    <text evidence="4">The sequence shown here is derived from an EMBL/GenBank/DDBJ whole genome shotgun (WGS) entry which is preliminary data.</text>
</comment>
<dbReference type="InterPro" id="IPR019734">
    <property type="entry name" value="TPR_rpt"/>
</dbReference>
<evidence type="ECO:0000313" key="4">
    <source>
        <dbReference type="EMBL" id="TGK42278.1"/>
    </source>
</evidence>
<feature type="transmembrane region" description="Helical" evidence="3">
    <location>
        <begin position="184"/>
        <end position="202"/>
    </location>
</feature>
<keyword evidence="5" id="KW-1185">Reference proteome</keyword>
<dbReference type="RefSeq" id="WP_135773203.1">
    <property type="nucleotide sequence ID" value="NZ_RQEY01000010.1"/>
</dbReference>
<keyword evidence="3" id="KW-0472">Membrane</keyword>
<accession>A0A4R9H8P1</accession>
<keyword evidence="2" id="KW-0175">Coiled coil</keyword>
<organism evidence="4 5">
    <name type="scientific">Leptospira andrefontaineae</name>
    <dbReference type="NCBI Taxonomy" id="2484976"/>
    <lineage>
        <taxon>Bacteria</taxon>
        <taxon>Pseudomonadati</taxon>
        <taxon>Spirochaetota</taxon>
        <taxon>Spirochaetia</taxon>
        <taxon>Leptospirales</taxon>
        <taxon>Leptospiraceae</taxon>
        <taxon>Leptospira</taxon>
    </lineage>
</organism>
<dbReference type="SUPFAM" id="SSF48452">
    <property type="entry name" value="TPR-like"/>
    <property type="match status" value="1"/>
</dbReference>
<dbReference type="Proteomes" id="UP000298097">
    <property type="component" value="Unassembled WGS sequence"/>
</dbReference>
<keyword evidence="3" id="KW-1133">Transmembrane helix</keyword>
<evidence type="ECO:0000313" key="5">
    <source>
        <dbReference type="Proteomes" id="UP000298097"/>
    </source>
</evidence>
<feature type="coiled-coil region" evidence="2">
    <location>
        <begin position="153"/>
        <end position="180"/>
    </location>
</feature>
<dbReference type="Pfam" id="PF13181">
    <property type="entry name" value="TPR_8"/>
    <property type="match status" value="1"/>
</dbReference>
<keyword evidence="1" id="KW-0802">TPR repeat</keyword>
<reference evidence="4" key="1">
    <citation type="journal article" date="2019" name="PLoS Negl. Trop. Dis.">
        <title>Revisiting the worldwide diversity of Leptospira species in the environment.</title>
        <authorList>
            <person name="Vincent A.T."/>
            <person name="Schiettekatte O."/>
            <person name="Bourhy P."/>
            <person name="Veyrier F.J."/>
            <person name="Picardeau M."/>
        </authorList>
    </citation>
    <scope>NUCLEOTIDE SEQUENCE [LARGE SCALE GENOMIC DNA]</scope>
    <source>
        <strain evidence="4">201800301</strain>
    </source>
</reference>
<proteinExistence type="predicted"/>
<gene>
    <name evidence="4" type="ORF">EHO65_05820</name>
</gene>
<feature type="repeat" description="TPR" evidence="1">
    <location>
        <begin position="75"/>
        <end position="108"/>
    </location>
</feature>
<dbReference type="AlphaFoldDB" id="A0A4R9H8P1"/>